<accession>A0AAN9H4I5</accession>
<comment type="caution">
    <text evidence="2">The sequence shown here is derived from an EMBL/GenBank/DDBJ whole genome shotgun (WGS) entry which is preliminary data.</text>
</comment>
<dbReference type="EMBL" id="JAYKXH010000011">
    <property type="protein sequence ID" value="KAK7152563.1"/>
    <property type="molecule type" value="Genomic_DNA"/>
</dbReference>
<proteinExistence type="predicted"/>
<feature type="region of interest" description="Disordered" evidence="1">
    <location>
        <begin position="74"/>
        <end position="94"/>
    </location>
</feature>
<evidence type="ECO:0000313" key="2">
    <source>
        <dbReference type="EMBL" id="KAK7152563.1"/>
    </source>
</evidence>
<dbReference type="SUPFAM" id="SSF56672">
    <property type="entry name" value="DNA/RNA polymerases"/>
    <property type="match status" value="1"/>
</dbReference>
<dbReference type="InterPro" id="IPR043502">
    <property type="entry name" value="DNA/RNA_pol_sf"/>
</dbReference>
<evidence type="ECO:0000256" key="1">
    <source>
        <dbReference type="SAM" id="MobiDB-lite"/>
    </source>
</evidence>
<sequence>MFREFLHHFGIVHIYNLIFSWNLAEHRDHVTQVLQKLIDYHFYLKIEKCEFHRNTIHFIRYVITALPQAESPLHRSIHRPEADQQRSGADSVPPVEAEVNTILDS</sequence>
<keyword evidence="3" id="KW-1185">Reference proteome</keyword>
<dbReference type="AlphaFoldDB" id="A0AAN9H4I5"/>
<dbReference type="Gene3D" id="3.30.70.270">
    <property type="match status" value="1"/>
</dbReference>
<evidence type="ECO:0000313" key="3">
    <source>
        <dbReference type="Proteomes" id="UP001364617"/>
    </source>
</evidence>
<dbReference type="Proteomes" id="UP001364617">
    <property type="component" value="Unassembled WGS sequence"/>
</dbReference>
<name>A0AAN9H4I5_9TELE</name>
<reference evidence="2 3" key="1">
    <citation type="submission" date="2024-02" db="EMBL/GenBank/DDBJ databases">
        <title>Chromosome-level genome assembly of the Eurasian Minnow (Phoxinus phoxinus).</title>
        <authorList>
            <person name="Oriowo T.O."/>
            <person name="Martin S."/>
            <person name="Stange M."/>
            <person name="Chrysostomakis Y."/>
            <person name="Brown T."/>
            <person name="Winkler S."/>
            <person name="Kukowka S."/>
            <person name="Myers E.W."/>
            <person name="Bohne A."/>
        </authorList>
    </citation>
    <scope>NUCLEOTIDE SEQUENCE [LARGE SCALE GENOMIC DNA]</scope>
    <source>
        <strain evidence="2">ZFMK-TIS-60720</strain>
        <tissue evidence="2">Whole Organism</tissue>
    </source>
</reference>
<gene>
    <name evidence="2" type="ORF">R3I93_010707</name>
</gene>
<organism evidence="2 3">
    <name type="scientific">Phoxinus phoxinus</name>
    <name type="common">Eurasian minnow</name>
    <dbReference type="NCBI Taxonomy" id="58324"/>
    <lineage>
        <taxon>Eukaryota</taxon>
        <taxon>Metazoa</taxon>
        <taxon>Chordata</taxon>
        <taxon>Craniata</taxon>
        <taxon>Vertebrata</taxon>
        <taxon>Euteleostomi</taxon>
        <taxon>Actinopterygii</taxon>
        <taxon>Neopterygii</taxon>
        <taxon>Teleostei</taxon>
        <taxon>Ostariophysi</taxon>
        <taxon>Cypriniformes</taxon>
        <taxon>Leuciscidae</taxon>
        <taxon>Phoxininae</taxon>
        <taxon>Phoxinus</taxon>
    </lineage>
</organism>
<protein>
    <submittedName>
        <fullName evidence="2">Uncharacterized protein</fullName>
    </submittedName>
</protein>
<dbReference type="InterPro" id="IPR043128">
    <property type="entry name" value="Rev_trsase/Diguanyl_cyclase"/>
</dbReference>